<reference evidence="2" key="1">
    <citation type="submission" date="2021-02" db="EMBL/GenBank/DDBJ databases">
        <title>PHA producing bacteria isolated from coastal sediment in Guangdong, Shenzhen.</title>
        <authorList>
            <person name="Zheng W."/>
            <person name="Yu S."/>
            <person name="Huang Y."/>
        </authorList>
    </citation>
    <scope>NUCLEOTIDE SEQUENCE</scope>
    <source>
        <strain evidence="2">TN14-10</strain>
    </source>
</reference>
<dbReference type="RefSeq" id="WP_206559316.1">
    <property type="nucleotide sequence ID" value="NZ_JAFKCZ010000003.1"/>
</dbReference>
<dbReference type="EMBL" id="JAFKCZ010000003">
    <property type="protein sequence ID" value="MBN7795877.1"/>
    <property type="molecule type" value="Genomic_DNA"/>
</dbReference>
<organism evidence="2 3">
    <name type="scientific">Parahaliea mediterranea</name>
    <dbReference type="NCBI Taxonomy" id="651086"/>
    <lineage>
        <taxon>Bacteria</taxon>
        <taxon>Pseudomonadati</taxon>
        <taxon>Pseudomonadota</taxon>
        <taxon>Gammaproteobacteria</taxon>
        <taxon>Cellvibrionales</taxon>
        <taxon>Halieaceae</taxon>
        <taxon>Parahaliea</taxon>
    </lineage>
</organism>
<name>A0A939DE62_9GAMM</name>
<evidence type="ECO:0000313" key="3">
    <source>
        <dbReference type="Proteomes" id="UP000664303"/>
    </source>
</evidence>
<sequence length="255" mass="28502">MATQNAQKIKRLMTQLRPGAVCLAAWLEQQGISRDLQQYYVRSGWLEAIGRGAYARPGQSVDWQDALEALQQQAELEVHVGGVTALVSRGYGHYLYLGKERVQLFSPLGVGLPAWFTKKEWGAKIEHTKTGFLPRREGLKDIESTSRALKESAPERAMMECLYLTPKTMALVECYQLMEGLANLRPNLVQALLESCASVKVKRLFLYMASKAGHKWLSHVALDQVDLGKGDRSITPDGVFIKEFHISVPEELASL</sequence>
<dbReference type="InterPro" id="IPR033455">
    <property type="entry name" value="AbiEi_3_N"/>
</dbReference>
<gene>
    <name evidence="2" type="ORF">JYP50_04700</name>
</gene>
<dbReference type="Pfam" id="PF17194">
    <property type="entry name" value="AbiEi_3_N"/>
    <property type="match status" value="1"/>
</dbReference>
<comment type="caution">
    <text evidence="2">The sequence shown here is derived from an EMBL/GenBank/DDBJ whole genome shotgun (WGS) entry which is preliminary data.</text>
</comment>
<protein>
    <submittedName>
        <fullName evidence="2">Type IV toxin-antitoxin system AbiEi family antitoxin</fullName>
    </submittedName>
</protein>
<evidence type="ECO:0000259" key="1">
    <source>
        <dbReference type="Pfam" id="PF17194"/>
    </source>
</evidence>
<dbReference type="Proteomes" id="UP000664303">
    <property type="component" value="Unassembled WGS sequence"/>
</dbReference>
<accession>A0A939DE62</accession>
<feature type="domain" description="Transcriptional regulator AbiEi antitoxin N-terminal" evidence="1">
    <location>
        <begin position="6"/>
        <end position="96"/>
    </location>
</feature>
<proteinExistence type="predicted"/>
<evidence type="ECO:0000313" key="2">
    <source>
        <dbReference type="EMBL" id="MBN7795877.1"/>
    </source>
</evidence>
<dbReference type="Pfam" id="PF11459">
    <property type="entry name" value="AbiEi_3"/>
    <property type="match status" value="1"/>
</dbReference>
<dbReference type="InterPro" id="IPR021561">
    <property type="entry name" value="AbiEi_3"/>
</dbReference>
<keyword evidence="3" id="KW-1185">Reference proteome</keyword>
<dbReference type="AlphaFoldDB" id="A0A939DE62"/>